<evidence type="ECO:0000313" key="2">
    <source>
        <dbReference type="Proteomes" id="UP000240418"/>
    </source>
</evidence>
<sequence length="532" mass="56105">MGLIAGGLASTVFADGHTANAPLEAPYRHQFNFPTGVTLDKGEADATVGLLHTIPGSTNAAGGTGNQVYFFGFNYGISDRFQLGFSQSAFQDPPPTPINGALNPIRVRSNAFHGTFRVLDNEQWKIAAEASIEHALLRNLTGVAGTEYSGAIGSVYVPISYAPSREWLLTATPGVSFLPDSIGGTRLYGTVASMGFGATWKPTQRFAAYGSVNVPLSGNNTVTTAGTVDQVPVWTVGARFNATPKVALDVFSTNGMGITPATRVLTFFPDGDEALVGAMVTYTPGEREGYRPNYRGLSGEPLSKRQQELQIDGITLSSPDTLSPGRVALTGFAGSENSWSGGIQFSPDYDFQIEAAYEQWSDDGSLGRPTVPGFAETWVVGGTIRLMDQNNGSPFSLAGKVLMGREENNGDGTFFASVPMSYKANDGFALMAEPKAAAWGSTESFGLGLGVNASPIRGLSALAEITPVTEGPNSLVWAAGVRWRPANTGLNLELSASNAVGRYGYGTMVAQDDVKISLGATLVLDGRGLKFW</sequence>
<organism evidence="1 2">
    <name type="scientific">Shimia abyssi</name>
    <dbReference type="NCBI Taxonomy" id="1662395"/>
    <lineage>
        <taxon>Bacteria</taxon>
        <taxon>Pseudomonadati</taxon>
        <taxon>Pseudomonadota</taxon>
        <taxon>Alphaproteobacteria</taxon>
        <taxon>Rhodobacterales</taxon>
        <taxon>Roseobacteraceae</taxon>
    </lineage>
</organism>
<accession>A0A2P8FDA1</accession>
<dbReference type="AlphaFoldDB" id="A0A2P8FDA1"/>
<dbReference type="EMBL" id="PYGJ01000005">
    <property type="protein sequence ID" value="PSL19702.1"/>
    <property type="molecule type" value="Genomic_DNA"/>
</dbReference>
<comment type="caution">
    <text evidence="1">The sequence shown here is derived from an EMBL/GenBank/DDBJ whole genome shotgun (WGS) entry which is preliminary data.</text>
</comment>
<dbReference type="Proteomes" id="UP000240418">
    <property type="component" value="Unassembled WGS sequence"/>
</dbReference>
<name>A0A2P8FDA1_9RHOB</name>
<keyword evidence="2" id="KW-1185">Reference proteome</keyword>
<proteinExistence type="predicted"/>
<protein>
    <submittedName>
        <fullName evidence="1">Uncharacterized protein</fullName>
    </submittedName>
</protein>
<gene>
    <name evidence="1" type="ORF">CLV88_105125</name>
</gene>
<evidence type="ECO:0000313" key="1">
    <source>
        <dbReference type="EMBL" id="PSL19702.1"/>
    </source>
</evidence>
<reference evidence="1 2" key="1">
    <citation type="submission" date="2018-03" db="EMBL/GenBank/DDBJ databases">
        <title>Genomic Encyclopedia of Archaeal and Bacterial Type Strains, Phase II (KMG-II): from individual species to whole genera.</title>
        <authorList>
            <person name="Goeker M."/>
        </authorList>
    </citation>
    <scope>NUCLEOTIDE SEQUENCE [LARGE SCALE GENOMIC DNA]</scope>
    <source>
        <strain evidence="1 2">DSM 100673</strain>
    </source>
</reference>